<evidence type="ECO:0000256" key="1">
    <source>
        <dbReference type="ARBA" id="ARBA00004141"/>
    </source>
</evidence>
<comment type="subunit">
    <text evidence="18">Homodimer. Interacts with lysosomal protein GLMP (via lumenal domain); the interaction starts while both proteins are still in the endoplasmic reticulum and is required for stabilization of MFSD1 in lysosomes but has no direct effect on its targeting to lysosomes or transporter activity.</text>
</comment>
<comment type="catalytic activity">
    <reaction evidence="11">
        <text>L-arginyl-glycine(out) = L-arginyl-glycine(in)</text>
        <dbReference type="Rhea" id="RHEA:79391"/>
        <dbReference type="ChEBI" id="CHEBI:229955"/>
    </reaction>
</comment>
<feature type="transmembrane region" description="Helical" evidence="20">
    <location>
        <begin position="359"/>
        <end position="378"/>
    </location>
</feature>
<gene>
    <name evidence="22" type="ORF">CRHIZ90672A_00004759</name>
</gene>
<feature type="transmembrane region" description="Helical" evidence="20">
    <location>
        <begin position="333"/>
        <end position="353"/>
    </location>
</feature>
<evidence type="ECO:0000256" key="17">
    <source>
        <dbReference type="ARBA" id="ARBA00045709"/>
    </source>
</evidence>
<comment type="subcellular location">
    <subcellularLocation>
        <location evidence="1">Membrane</location>
        <topology evidence="1">Multi-pass membrane protein</topology>
    </subcellularLocation>
</comment>
<evidence type="ECO:0000313" key="23">
    <source>
        <dbReference type="Proteomes" id="UP000696573"/>
    </source>
</evidence>
<feature type="transmembrane region" description="Helical" evidence="20">
    <location>
        <begin position="429"/>
        <end position="458"/>
    </location>
</feature>
<evidence type="ECO:0000256" key="4">
    <source>
        <dbReference type="ARBA" id="ARBA00044881"/>
    </source>
</evidence>
<dbReference type="GO" id="GO:0022857">
    <property type="term" value="F:transmembrane transporter activity"/>
    <property type="evidence" value="ECO:0007669"/>
    <property type="project" value="InterPro"/>
</dbReference>
<evidence type="ECO:0000256" key="20">
    <source>
        <dbReference type="SAM" id="Phobius"/>
    </source>
</evidence>
<comment type="catalytic activity">
    <reaction evidence="12">
        <text>L-histidyl-L-alpha-amino acid(out) = L-histidyl-L-alpha-amino acid(in)</text>
        <dbReference type="Rhea" id="RHEA:79379"/>
        <dbReference type="ChEBI" id="CHEBI:229964"/>
    </reaction>
</comment>
<proteinExistence type="predicted"/>
<comment type="function">
    <text evidence="17">Lysosomal dipeptide uniporter that selectively exports lysine, arginine or histidine-containing dipeptides with a net positive charge from the lysosome lumen into the cytosol. Could play a role in a specific type of protein O-glycosylation indirectly regulating macrophages migration and tissue invasion. Also essential for liver homeostasis.</text>
</comment>
<keyword evidence="20" id="KW-1133">Transmembrane helix</keyword>
<comment type="catalytic activity">
    <reaction evidence="4">
        <text>L-alpha-aminoacyl-L-arginine(out) = L-alpha-aminoacyl-L-arginine(in)</text>
        <dbReference type="Rhea" id="RHEA:79367"/>
        <dbReference type="ChEBI" id="CHEBI:229968"/>
    </reaction>
</comment>
<dbReference type="AlphaFoldDB" id="A0A9N9W3N9"/>
<feature type="transmembrane region" description="Helical" evidence="20">
    <location>
        <begin position="305"/>
        <end position="326"/>
    </location>
</feature>
<dbReference type="PANTHER" id="PTHR23512:SF12">
    <property type="entry name" value="TRANSPORTER, PUTATIVE (AFU_ORTHOLOGUE AFUA_4G00260)-RELATED"/>
    <property type="match status" value="1"/>
</dbReference>
<feature type="domain" description="Major facilitator superfamily (MFS) profile" evidence="21">
    <location>
        <begin position="44"/>
        <end position="453"/>
    </location>
</feature>
<feature type="transmembrane region" description="Helical" evidence="20">
    <location>
        <begin position="207"/>
        <end position="229"/>
    </location>
</feature>
<evidence type="ECO:0000256" key="5">
    <source>
        <dbReference type="ARBA" id="ARBA00044884"/>
    </source>
</evidence>
<feature type="transmembrane region" description="Helical" evidence="20">
    <location>
        <begin position="115"/>
        <end position="133"/>
    </location>
</feature>
<comment type="caution">
    <text evidence="22">The sequence shown here is derived from an EMBL/GenBank/DDBJ whole genome shotgun (WGS) entry which is preliminary data.</text>
</comment>
<comment type="catalytic activity">
    <reaction evidence="3">
        <text>L-histidyl-glycine(out) = L-histidyl-glycine(in)</text>
        <dbReference type="Rhea" id="RHEA:79395"/>
        <dbReference type="ChEBI" id="CHEBI:229957"/>
    </reaction>
</comment>
<dbReference type="GO" id="GO:0016020">
    <property type="term" value="C:membrane"/>
    <property type="evidence" value="ECO:0007669"/>
    <property type="project" value="UniProtKB-SubCell"/>
</dbReference>
<comment type="catalytic activity">
    <reaction evidence="6">
        <text>L-lysyl-L-alpha-amino acid(out) = L-lysyl-L-alpha-amino acid(in)</text>
        <dbReference type="Rhea" id="RHEA:79387"/>
        <dbReference type="ChEBI" id="CHEBI:229965"/>
    </reaction>
</comment>
<evidence type="ECO:0000256" key="3">
    <source>
        <dbReference type="ARBA" id="ARBA00044878"/>
    </source>
</evidence>
<reference evidence="22" key="1">
    <citation type="submission" date="2021-10" db="EMBL/GenBank/DDBJ databases">
        <authorList>
            <person name="Piombo E."/>
        </authorList>
    </citation>
    <scope>NUCLEOTIDE SEQUENCE</scope>
</reference>
<dbReference type="SUPFAM" id="SSF103473">
    <property type="entry name" value="MFS general substrate transporter"/>
    <property type="match status" value="1"/>
</dbReference>
<evidence type="ECO:0000256" key="13">
    <source>
        <dbReference type="ARBA" id="ARBA00044919"/>
    </source>
</evidence>
<evidence type="ECO:0000256" key="15">
    <source>
        <dbReference type="ARBA" id="ARBA00044985"/>
    </source>
</evidence>
<evidence type="ECO:0000256" key="10">
    <source>
        <dbReference type="ARBA" id="ARBA00044900"/>
    </source>
</evidence>
<dbReference type="EMBL" id="CABFNQ020000768">
    <property type="protein sequence ID" value="CAH0042695.1"/>
    <property type="molecule type" value="Genomic_DNA"/>
</dbReference>
<evidence type="ECO:0000256" key="6">
    <source>
        <dbReference type="ARBA" id="ARBA00044891"/>
    </source>
</evidence>
<keyword evidence="20" id="KW-0472">Membrane</keyword>
<evidence type="ECO:0000256" key="9">
    <source>
        <dbReference type="ARBA" id="ARBA00044899"/>
    </source>
</evidence>
<evidence type="ECO:0000256" key="7">
    <source>
        <dbReference type="ARBA" id="ARBA00044893"/>
    </source>
</evidence>
<evidence type="ECO:0000313" key="22">
    <source>
        <dbReference type="EMBL" id="CAH0042695.1"/>
    </source>
</evidence>
<dbReference type="Pfam" id="PF07690">
    <property type="entry name" value="MFS_1"/>
    <property type="match status" value="1"/>
</dbReference>
<comment type="catalytic activity">
    <reaction evidence="5">
        <text>L-alpha-aminoacyl-L-histidine(out) = L-alpha-aminoacyl-L-histidine(in)</text>
        <dbReference type="Rhea" id="RHEA:79375"/>
        <dbReference type="ChEBI" id="CHEBI:229967"/>
    </reaction>
</comment>
<evidence type="ECO:0000256" key="19">
    <source>
        <dbReference type="SAM" id="MobiDB-lite"/>
    </source>
</evidence>
<dbReference type="Gene3D" id="1.20.1250.20">
    <property type="entry name" value="MFS general substrate transporter like domains"/>
    <property type="match status" value="2"/>
</dbReference>
<comment type="catalytic activity">
    <reaction evidence="10">
        <text>L-lysyl-L-lysine(out) = L-lysyl-L-lysine(in)</text>
        <dbReference type="Rhea" id="RHEA:79403"/>
        <dbReference type="ChEBI" id="CHEBI:229956"/>
    </reaction>
</comment>
<keyword evidence="23" id="KW-1185">Reference proteome</keyword>
<evidence type="ECO:0000256" key="8">
    <source>
        <dbReference type="ARBA" id="ARBA00044898"/>
    </source>
</evidence>
<sequence length="517" mass="56457">MASSKEQYDETVSPVDPGVASQQDDSASEDQDKRPAPLSMKIIAIVVISMIGFGGHWSSGVTGALKSTLKKASGCEMHINNTQYALLSSSEAFIKLVLIPISGPITDRFGGANNMLWGNAVFSLGAILVAAATQVRNYKFMIFGVVVQSFGDAATQVAQYKLFSAWFPPSAGFASTLGFELGLGKIGTFVGKATANVIAKNLGNFSWVYWMAVFMNIFTNVANLFYWWFTRFCEKRYLTSKDPATGEHLKDRSKKFRFDQMLRLPWTFWLICLLTIFQTTVSSIFSSNGTEMAEQRFKTSAIDAGWYSSLSQFLGFFFVPVVGIFMDIFGHRLTLMFACSVGMLLCMCLAAFAPTVAGTAASFAIYAVATTFGPAPMIDGIRTSMSHHDVFGTAYAIKVTLNNCMTILVSLIAGVVQDRDNDSYGNVTILYVVLAACAVLVSLAMVIIGLSSTTMGILQWGRKKRSENGHIVKEKAETFSTNEWNRKLNIVNFSAVVLLMAGATAAYFWGIATGRTY</sequence>
<dbReference type="InterPro" id="IPR036259">
    <property type="entry name" value="MFS_trans_sf"/>
</dbReference>
<keyword evidence="20" id="KW-0812">Transmembrane</keyword>
<evidence type="ECO:0000256" key="12">
    <source>
        <dbReference type="ARBA" id="ARBA00044912"/>
    </source>
</evidence>
<feature type="transmembrane region" description="Helical" evidence="20">
    <location>
        <begin position="490"/>
        <end position="512"/>
    </location>
</feature>
<feature type="transmembrane region" description="Helical" evidence="20">
    <location>
        <begin position="399"/>
        <end position="417"/>
    </location>
</feature>
<comment type="catalytic activity">
    <reaction evidence="14">
        <text>L-lysyl-glycine(out) = L-lysyl-glycine(in)</text>
        <dbReference type="Rhea" id="RHEA:79407"/>
        <dbReference type="ChEBI" id="CHEBI:191202"/>
    </reaction>
</comment>
<accession>A0A9N9W3N9</accession>
<name>A0A9N9W3N9_9HYPO</name>
<organism evidence="22 23">
    <name type="scientific">Clonostachys rhizophaga</name>
    <dbReference type="NCBI Taxonomy" id="160324"/>
    <lineage>
        <taxon>Eukaryota</taxon>
        <taxon>Fungi</taxon>
        <taxon>Dikarya</taxon>
        <taxon>Ascomycota</taxon>
        <taxon>Pezizomycotina</taxon>
        <taxon>Sordariomycetes</taxon>
        <taxon>Hypocreomycetidae</taxon>
        <taxon>Hypocreales</taxon>
        <taxon>Bionectriaceae</taxon>
        <taxon>Clonostachys</taxon>
    </lineage>
</organism>
<protein>
    <recommendedName>
        <fullName evidence="15">Lysosomal dipeptide transporter MFSD1</fullName>
    </recommendedName>
    <alternativeName>
        <fullName evidence="16">Major facilitator superfamily domain-containing protein 1</fullName>
    </alternativeName>
</protein>
<evidence type="ECO:0000256" key="14">
    <source>
        <dbReference type="ARBA" id="ARBA00044924"/>
    </source>
</evidence>
<dbReference type="Proteomes" id="UP000696573">
    <property type="component" value="Unassembled WGS sequence"/>
</dbReference>
<feature type="transmembrane region" description="Helical" evidence="20">
    <location>
        <begin position="42"/>
        <end position="64"/>
    </location>
</feature>
<feature type="transmembrane region" description="Helical" evidence="20">
    <location>
        <begin position="84"/>
        <end position="103"/>
    </location>
</feature>
<dbReference type="InterPro" id="IPR011701">
    <property type="entry name" value="MFS"/>
</dbReference>
<comment type="catalytic activity">
    <reaction evidence="2">
        <text>L-lysyl-L-alanine(out) = L-lysyl-L-alanine(in)</text>
        <dbReference type="Rhea" id="RHEA:79399"/>
        <dbReference type="ChEBI" id="CHEBI:229954"/>
    </reaction>
</comment>
<feature type="region of interest" description="Disordered" evidence="19">
    <location>
        <begin position="1"/>
        <end position="34"/>
    </location>
</feature>
<evidence type="ECO:0000256" key="11">
    <source>
        <dbReference type="ARBA" id="ARBA00044903"/>
    </source>
</evidence>
<evidence type="ECO:0000259" key="21">
    <source>
        <dbReference type="PROSITE" id="PS50850"/>
    </source>
</evidence>
<comment type="catalytic activity">
    <reaction evidence="9">
        <text>L-arginyl-L-alpha-amino acid(out) = L-arginyl-L-alpha-amino acid(in)</text>
        <dbReference type="Rhea" id="RHEA:79371"/>
        <dbReference type="ChEBI" id="CHEBI:84315"/>
    </reaction>
</comment>
<evidence type="ECO:0000256" key="18">
    <source>
        <dbReference type="ARBA" id="ARBA00046376"/>
    </source>
</evidence>
<feature type="transmembrane region" description="Helical" evidence="20">
    <location>
        <begin position="264"/>
        <end position="285"/>
    </location>
</feature>
<dbReference type="OrthoDB" id="424834at2759"/>
<evidence type="ECO:0000256" key="2">
    <source>
        <dbReference type="ARBA" id="ARBA00044876"/>
    </source>
</evidence>
<comment type="catalytic activity">
    <reaction evidence="8">
        <text>L-aspartyl-L-lysine(out) = L-aspartyl-L-lysine(in)</text>
        <dbReference type="Rhea" id="RHEA:79411"/>
        <dbReference type="ChEBI" id="CHEBI:229953"/>
    </reaction>
</comment>
<dbReference type="InterPro" id="IPR020846">
    <property type="entry name" value="MFS_dom"/>
</dbReference>
<dbReference type="PROSITE" id="PS50850">
    <property type="entry name" value="MFS"/>
    <property type="match status" value="1"/>
</dbReference>
<comment type="catalytic activity">
    <reaction evidence="7">
        <text>L-alpha-aminoacyl-L-lysine(out) = L-alpha-aminoacyl-L-lysine(in)</text>
        <dbReference type="Rhea" id="RHEA:79383"/>
        <dbReference type="ChEBI" id="CHEBI:229966"/>
    </reaction>
</comment>
<dbReference type="PANTHER" id="PTHR23512">
    <property type="entry name" value="MAJOR FACILITATOR SUPERFAMILY DOMAIN-CONTAINING PROTEIN 1"/>
    <property type="match status" value="1"/>
</dbReference>
<dbReference type="InterPro" id="IPR052187">
    <property type="entry name" value="MFSD1"/>
</dbReference>
<evidence type="ECO:0000256" key="16">
    <source>
        <dbReference type="ARBA" id="ARBA00045018"/>
    </source>
</evidence>
<comment type="catalytic activity">
    <reaction evidence="13">
        <text>L-alanyl-L-lysine(out) = L-alanyl-L-lysine(in)</text>
        <dbReference type="Rhea" id="RHEA:79415"/>
        <dbReference type="ChEBI" id="CHEBI:192470"/>
    </reaction>
</comment>